<dbReference type="InterPro" id="IPR002187">
    <property type="entry name" value="N-reg_PII"/>
</dbReference>
<accession>A0A7C5Z2T3</accession>
<dbReference type="GO" id="GO:0005524">
    <property type="term" value="F:ATP binding"/>
    <property type="evidence" value="ECO:0007669"/>
    <property type="project" value="TreeGrafter"/>
</dbReference>
<organism evidence="2">
    <name type="scientific">Caldicellulosiruptor owensensis</name>
    <dbReference type="NCBI Taxonomy" id="55205"/>
    <lineage>
        <taxon>Bacteria</taxon>
        <taxon>Bacillati</taxon>
        <taxon>Bacillota</taxon>
        <taxon>Bacillota incertae sedis</taxon>
        <taxon>Caldicellulosiruptorales</taxon>
        <taxon>Caldicellulosiruptoraceae</taxon>
        <taxon>Caldicellulosiruptor</taxon>
    </lineage>
</organism>
<dbReference type="PRINTS" id="PR00340">
    <property type="entry name" value="PIIGLNB"/>
</dbReference>
<dbReference type="GO" id="GO:0030234">
    <property type="term" value="F:enzyme regulator activity"/>
    <property type="evidence" value="ECO:0007669"/>
    <property type="project" value="InterPro"/>
</dbReference>
<dbReference type="SUPFAM" id="SSF54913">
    <property type="entry name" value="GlnB-like"/>
    <property type="match status" value="1"/>
</dbReference>
<dbReference type="SMART" id="SM00938">
    <property type="entry name" value="P-II"/>
    <property type="match status" value="1"/>
</dbReference>
<dbReference type="AlphaFoldDB" id="A0A7C5Z2T3"/>
<dbReference type="InterPro" id="IPR017918">
    <property type="entry name" value="N-reg_PII_CS"/>
</dbReference>
<dbReference type="InterPro" id="IPR015867">
    <property type="entry name" value="N-reg_PII/ATP_PRibTrfase_C"/>
</dbReference>
<name>A0A7C5Z2T3_9FIRM</name>
<evidence type="ECO:0000313" key="2">
    <source>
        <dbReference type="EMBL" id="HHS02693.1"/>
    </source>
</evidence>
<dbReference type="Gene3D" id="3.30.70.120">
    <property type="match status" value="1"/>
</dbReference>
<proteinExistence type="inferred from homology"/>
<dbReference type="EMBL" id="DRUZ01000108">
    <property type="protein sequence ID" value="HHS02693.1"/>
    <property type="molecule type" value="Genomic_DNA"/>
</dbReference>
<dbReference type="InterPro" id="IPR011322">
    <property type="entry name" value="N-reg_PII-like_a/b"/>
</dbReference>
<dbReference type="PROSITE" id="PS51343">
    <property type="entry name" value="PII_GLNB_DOM"/>
    <property type="match status" value="1"/>
</dbReference>
<gene>
    <name evidence="2" type="ORF">ENL71_09530</name>
</gene>
<sequence>MKKIECIIRPEKLEEVKDALNQLGIKGMTVSQVMGCGLQKGRTEYYRGVEININLLPKVKIELIVKDSEVDRIVDTIVKIARSGKIGDGKIFIYNVENAVRIRTGEQGETAI</sequence>
<dbReference type="PROSITE" id="PS00638">
    <property type="entry name" value="PII_GLNB_CTER"/>
    <property type="match status" value="1"/>
</dbReference>
<reference evidence="2" key="1">
    <citation type="journal article" date="2020" name="mSystems">
        <title>Genome- and Community-Level Interaction Insights into Carbon Utilization and Element Cycling Functions of Hydrothermarchaeota in Hydrothermal Sediment.</title>
        <authorList>
            <person name="Zhou Z."/>
            <person name="Liu Y."/>
            <person name="Xu W."/>
            <person name="Pan J."/>
            <person name="Luo Z.H."/>
            <person name="Li M."/>
        </authorList>
    </citation>
    <scope>NUCLEOTIDE SEQUENCE [LARGE SCALE GENOMIC DNA]</scope>
    <source>
        <strain evidence="2">SpSt-102</strain>
    </source>
</reference>
<dbReference type="PANTHER" id="PTHR30115:SF11">
    <property type="entry name" value="NITROGEN REGULATORY PROTEIN P-II HOMOLOG"/>
    <property type="match status" value="1"/>
</dbReference>
<dbReference type="GO" id="GO:0005829">
    <property type="term" value="C:cytosol"/>
    <property type="evidence" value="ECO:0007669"/>
    <property type="project" value="TreeGrafter"/>
</dbReference>
<dbReference type="PANTHER" id="PTHR30115">
    <property type="entry name" value="NITROGEN REGULATORY PROTEIN P-II"/>
    <property type="match status" value="1"/>
</dbReference>
<protein>
    <submittedName>
        <fullName evidence="2">P-II family nitrogen regulator</fullName>
    </submittedName>
</protein>
<comment type="caution">
    <text evidence="2">The sequence shown here is derived from an EMBL/GenBank/DDBJ whole genome shotgun (WGS) entry which is preliminary data.</text>
</comment>
<evidence type="ECO:0000256" key="1">
    <source>
        <dbReference type="RuleBase" id="RU003936"/>
    </source>
</evidence>
<dbReference type="Pfam" id="PF00543">
    <property type="entry name" value="P-II"/>
    <property type="match status" value="1"/>
</dbReference>
<dbReference type="PIRSF" id="PIRSF039144">
    <property type="entry name" value="GlnB"/>
    <property type="match status" value="1"/>
</dbReference>
<comment type="similarity">
    <text evidence="1">Belongs to the P(II) protein family.</text>
</comment>
<dbReference type="GO" id="GO:0006808">
    <property type="term" value="P:regulation of nitrogen utilization"/>
    <property type="evidence" value="ECO:0007669"/>
    <property type="project" value="InterPro"/>
</dbReference>